<gene>
    <name evidence="2" type="primary">PLEKHG5</name>
</gene>
<dbReference type="Ensembl" id="ENSMNET00000067837.1">
    <property type="protein sequence ID" value="ENSMNEP00000043330.1"/>
    <property type="gene ID" value="ENSMNEG00000044285.1"/>
</dbReference>
<keyword evidence="3" id="KW-1185">Reference proteome</keyword>
<name>A0A2K6E585_MACNE</name>
<reference evidence="2" key="2">
    <citation type="submission" date="2025-09" db="UniProtKB">
        <authorList>
            <consortium name="Ensembl"/>
        </authorList>
    </citation>
    <scope>IDENTIFICATION</scope>
</reference>
<dbReference type="Bgee" id="ENSMNEG00000044285">
    <property type="expression patterns" value="Expressed in cerebellum and 9 other cell types or tissues"/>
</dbReference>
<feature type="compositionally biased region" description="Low complexity" evidence="1">
    <location>
        <begin position="53"/>
        <end position="62"/>
    </location>
</feature>
<proteinExistence type="predicted"/>
<sequence length="126" mass="12441">MHAAAAGAAAAGGRGEPHRRLRGGGKQQRRSGQAPEGISAPGLDSAHPRRLPGGDAAAAAGGEPEDEGGEGQQDGCVLLPVHGSAVGDQGSEEGREDQGHQATPASGQDCVPGATGPWVLPPHLPE</sequence>
<accession>A0A2K6E585</accession>
<evidence type="ECO:0000313" key="2">
    <source>
        <dbReference type="Ensembl" id="ENSMNEP00000043330.1"/>
    </source>
</evidence>
<evidence type="ECO:0000313" key="3">
    <source>
        <dbReference type="Proteomes" id="UP000233120"/>
    </source>
</evidence>
<organism evidence="2 3">
    <name type="scientific">Macaca nemestrina</name>
    <name type="common">Pig-tailed macaque</name>
    <dbReference type="NCBI Taxonomy" id="9545"/>
    <lineage>
        <taxon>Eukaryota</taxon>
        <taxon>Metazoa</taxon>
        <taxon>Chordata</taxon>
        <taxon>Craniata</taxon>
        <taxon>Vertebrata</taxon>
        <taxon>Euteleostomi</taxon>
        <taxon>Mammalia</taxon>
        <taxon>Eutheria</taxon>
        <taxon>Euarchontoglires</taxon>
        <taxon>Primates</taxon>
        <taxon>Haplorrhini</taxon>
        <taxon>Catarrhini</taxon>
        <taxon>Cercopithecidae</taxon>
        <taxon>Cercopithecinae</taxon>
        <taxon>Macaca</taxon>
    </lineage>
</organism>
<feature type="compositionally biased region" description="Low complexity" evidence="1">
    <location>
        <begin position="1"/>
        <end position="11"/>
    </location>
</feature>
<feature type="compositionally biased region" description="Basic residues" evidence="1">
    <location>
        <begin position="17"/>
        <end position="29"/>
    </location>
</feature>
<reference evidence="2" key="1">
    <citation type="submission" date="2025-08" db="UniProtKB">
        <authorList>
            <consortium name="Ensembl"/>
        </authorList>
    </citation>
    <scope>IDENTIFICATION</scope>
</reference>
<feature type="region of interest" description="Disordered" evidence="1">
    <location>
        <begin position="1"/>
        <end position="126"/>
    </location>
</feature>
<protein>
    <submittedName>
        <fullName evidence="2">Pleckstrin homology and RhoGEF domain containing G5</fullName>
    </submittedName>
</protein>
<dbReference type="AlphaFoldDB" id="A0A2K6E585"/>
<dbReference type="GeneTree" id="ENSGT00510000046843"/>
<dbReference type="Proteomes" id="UP000233120">
    <property type="component" value="Unassembled WGS sequence"/>
</dbReference>
<evidence type="ECO:0000256" key="1">
    <source>
        <dbReference type="SAM" id="MobiDB-lite"/>
    </source>
</evidence>